<dbReference type="EC" id="1.6.5.9" evidence="2"/>
<dbReference type="SUPFAM" id="SSF49879">
    <property type="entry name" value="SMAD/FHA domain"/>
    <property type="match status" value="2"/>
</dbReference>
<dbReference type="AlphaFoldDB" id="A0A4R1BQ61"/>
<proteinExistence type="inferred from homology"/>
<evidence type="ECO:0000256" key="7">
    <source>
        <dbReference type="ARBA" id="ARBA00023002"/>
    </source>
</evidence>
<dbReference type="PANTHER" id="PTHR43706">
    <property type="entry name" value="NADH DEHYDROGENASE"/>
    <property type="match status" value="1"/>
</dbReference>
<dbReference type="Gene3D" id="2.60.120.10">
    <property type="entry name" value="Jelly Rolls"/>
    <property type="match status" value="1"/>
</dbReference>
<dbReference type="Gene3D" id="2.60.200.20">
    <property type="match status" value="2"/>
</dbReference>
<reference evidence="13 14" key="1">
    <citation type="submission" date="2019-03" db="EMBL/GenBank/DDBJ databases">
        <title>Whole genome sequence of a novel Rubrobacter taiwanensis strain, isolated from Yellowstone National Park.</title>
        <authorList>
            <person name="Freed S."/>
            <person name="Ramaley R.F."/>
            <person name="Kyndt J.A."/>
        </authorList>
    </citation>
    <scope>NUCLEOTIDE SEQUENCE [LARGE SCALE GENOMIC DNA]</scope>
    <source>
        <strain evidence="13 14">Yellowstone</strain>
    </source>
</reference>
<dbReference type="CDD" id="cd00038">
    <property type="entry name" value="CAP_ED"/>
    <property type="match status" value="1"/>
</dbReference>
<dbReference type="Pfam" id="PF00498">
    <property type="entry name" value="FHA"/>
    <property type="match status" value="2"/>
</dbReference>
<dbReference type="InterPro" id="IPR045024">
    <property type="entry name" value="NDH-2"/>
</dbReference>
<dbReference type="GO" id="GO:0050136">
    <property type="term" value="F:NADH dehydrogenase (quinone) (non-electrogenic) activity"/>
    <property type="evidence" value="ECO:0007669"/>
    <property type="project" value="UniProtKB-EC"/>
</dbReference>
<evidence type="ECO:0000256" key="6">
    <source>
        <dbReference type="ARBA" id="ARBA00022946"/>
    </source>
</evidence>
<dbReference type="Pfam" id="PF00027">
    <property type="entry name" value="cNMP_binding"/>
    <property type="match status" value="1"/>
</dbReference>
<dbReference type="PROSITE" id="PS50042">
    <property type="entry name" value="CNMP_BINDING_3"/>
    <property type="match status" value="1"/>
</dbReference>
<comment type="catalytic activity">
    <reaction evidence="9">
        <text>a quinone + NADH + H(+) = a quinol + NAD(+)</text>
        <dbReference type="Rhea" id="RHEA:46160"/>
        <dbReference type="ChEBI" id="CHEBI:15378"/>
        <dbReference type="ChEBI" id="CHEBI:24646"/>
        <dbReference type="ChEBI" id="CHEBI:57540"/>
        <dbReference type="ChEBI" id="CHEBI:57945"/>
        <dbReference type="ChEBI" id="CHEBI:132124"/>
        <dbReference type="EC" id="1.6.5.9"/>
    </reaction>
</comment>
<evidence type="ECO:0000259" key="12">
    <source>
        <dbReference type="PROSITE" id="PS50042"/>
    </source>
</evidence>
<dbReference type="InterPro" id="IPR036188">
    <property type="entry name" value="FAD/NAD-bd_sf"/>
</dbReference>
<dbReference type="Proteomes" id="UP000295244">
    <property type="component" value="Unassembled WGS sequence"/>
</dbReference>
<dbReference type="PANTHER" id="PTHR43706:SF47">
    <property type="entry name" value="EXTERNAL NADH-UBIQUINONE OXIDOREDUCTASE 1, MITOCHONDRIAL-RELATED"/>
    <property type="match status" value="1"/>
</dbReference>
<dbReference type="Pfam" id="PF22366">
    <property type="entry name" value="NDH2_C"/>
    <property type="match status" value="1"/>
</dbReference>
<dbReference type="SUPFAM" id="SSF51206">
    <property type="entry name" value="cAMP-binding domain-like"/>
    <property type="match status" value="1"/>
</dbReference>
<comment type="similarity">
    <text evidence="1">Belongs to the NADH dehydrogenase family.</text>
</comment>
<dbReference type="PRINTS" id="PR00368">
    <property type="entry name" value="FADPNR"/>
</dbReference>
<evidence type="ECO:0000256" key="1">
    <source>
        <dbReference type="ARBA" id="ARBA00005272"/>
    </source>
</evidence>
<dbReference type="SUPFAM" id="SSF51905">
    <property type="entry name" value="FAD/NAD(P)-binding domain"/>
    <property type="match status" value="2"/>
</dbReference>
<organism evidence="13 14">
    <name type="scientific">Rubrobacter taiwanensis</name>
    <dbReference type="NCBI Taxonomy" id="185139"/>
    <lineage>
        <taxon>Bacteria</taxon>
        <taxon>Bacillati</taxon>
        <taxon>Actinomycetota</taxon>
        <taxon>Rubrobacteria</taxon>
        <taxon>Rubrobacterales</taxon>
        <taxon>Rubrobacteraceae</taxon>
        <taxon>Rubrobacter</taxon>
    </lineage>
</organism>
<feature type="domain" description="FHA" evidence="11">
    <location>
        <begin position="589"/>
        <end position="638"/>
    </location>
</feature>
<feature type="region of interest" description="Disordered" evidence="10">
    <location>
        <begin position="814"/>
        <end position="844"/>
    </location>
</feature>
<dbReference type="PRINTS" id="PR00411">
    <property type="entry name" value="PNDRDTASEI"/>
</dbReference>
<dbReference type="InterPro" id="IPR018490">
    <property type="entry name" value="cNMP-bd_dom_sf"/>
</dbReference>
<evidence type="ECO:0000259" key="11">
    <source>
        <dbReference type="PROSITE" id="PS50006"/>
    </source>
</evidence>
<keyword evidence="8" id="KW-0520">NAD</keyword>
<keyword evidence="14" id="KW-1185">Reference proteome</keyword>
<dbReference type="InterPro" id="IPR023753">
    <property type="entry name" value="FAD/NAD-binding_dom"/>
</dbReference>
<dbReference type="RefSeq" id="WP_132687986.1">
    <property type="nucleotide sequence ID" value="NZ_SKBU01000006.1"/>
</dbReference>
<evidence type="ECO:0000256" key="10">
    <source>
        <dbReference type="SAM" id="MobiDB-lite"/>
    </source>
</evidence>
<dbReference type="Gene3D" id="3.50.50.100">
    <property type="match status" value="1"/>
</dbReference>
<keyword evidence="4" id="KW-0285">Flavoprotein</keyword>
<keyword evidence="6" id="KW-0809">Transit peptide</keyword>
<dbReference type="SMART" id="SM00100">
    <property type="entry name" value="cNMP"/>
    <property type="match status" value="1"/>
</dbReference>
<protein>
    <recommendedName>
        <fullName evidence="2">NADH:ubiquinone reductase (non-electrogenic)</fullName>
        <ecNumber evidence="2">1.6.5.9</ecNumber>
    </recommendedName>
</protein>
<evidence type="ECO:0000313" key="13">
    <source>
        <dbReference type="EMBL" id="TCJ19829.1"/>
    </source>
</evidence>
<keyword evidence="3" id="KW-0597">Phosphoprotein</keyword>
<dbReference type="SMART" id="SM00240">
    <property type="entry name" value="FHA"/>
    <property type="match status" value="2"/>
</dbReference>
<gene>
    <name evidence="13" type="ORF">E0L93_02415</name>
</gene>
<keyword evidence="7" id="KW-0560">Oxidoreductase</keyword>
<dbReference type="InterPro" id="IPR000595">
    <property type="entry name" value="cNMP-bd_dom"/>
</dbReference>
<feature type="domain" description="Cyclic nucleotide-binding" evidence="12">
    <location>
        <begin position="436"/>
        <end position="520"/>
    </location>
</feature>
<evidence type="ECO:0000256" key="5">
    <source>
        <dbReference type="ARBA" id="ARBA00022827"/>
    </source>
</evidence>
<evidence type="ECO:0000256" key="9">
    <source>
        <dbReference type="ARBA" id="ARBA00047599"/>
    </source>
</evidence>
<name>A0A4R1BQ61_9ACTN</name>
<sequence>MIPVAPQKTRVLILGGGFGGIATAQGLSKAFKRDPAVEITLINRDNYFVFVPLLASAAAGSVETMHVVAPIRRLIPGVRFRAEEITGIDPSSGTVTTSSPVTGREHRLSYDHLVLALGNRINLSRLPGVAQHGKTIKTLGDAISIRNHVLQMLEAADIETDPAIRRAMLTFVVAGGGFSGVEMVGELNDLVREAIEYYPSISREQLRVVLLHSGDRILPEMGAEIAGYALKQLRKRGVEVRLRARLAGATPRETLLEGGARIATRTLIVAVGNAPPTVLEDLDVPKERGRIAVDDFMQVLGHPGLWALGDNAVVPNRATKDGSPSPPTAQYALRQGKALAHNIGAAIRGGRARPFAFGGLGLLCTVGHGAGVGELPLGIKTRGMLGWLLWRSVYWSKAPSLGRKLQIGADWFLDLFLKRDIAQINLSRTQTVGRAHYEAGEYIFRQGDPGDHFYMIASGEVEVIRERSSGAKEVLARLSQGEYFGETALLTRARRNASVRCATPVDVITIGRDDFATLAGAWQQLASSLKETSEQRVSAAPLTAFLPVVSVPDIPETSPARSLEEPAVRRIAQLRRDSGAEIDLDRDLITIGRTPDNHIVVPDPQASRRHALIQRDGDAYRIDDLESTNGTWVNGERITEPRPLRNGDEILVGQTRFTFQATAAGSAPSGGQRPGSVTAEIHRLDELQREQEAGPVTGALKSLGEAEEQEEPRNPAAPPAARAALHTAGGRTFELGPGGATIGRMPDNSIRLDDGKLSRRHARIEFRDGGYWLSDLGSSNGTFVNGIRLGAPYLLRPGDTITCGDTQLVFRPAAEGESPERGSITDMLKALDAPDRQGSGERPS</sequence>
<dbReference type="InterPro" id="IPR008984">
    <property type="entry name" value="SMAD_FHA_dom_sf"/>
</dbReference>
<dbReference type="CDD" id="cd00060">
    <property type="entry name" value="FHA"/>
    <property type="match status" value="2"/>
</dbReference>
<evidence type="ECO:0000256" key="4">
    <source>
        <dbReference type="ARBA" id="ARBA00022630"/>
    </source>
</evidence>
<comment type="caution">
    <text evidence="13">The sequence shown here is derived from an EMBL/GenBank/DDBJ whole genome shotgun (WGS) entry which is preliminary data.</text>
</comment>
<dbReference type="PROSITE" id="PS50006">
    <property type="entry name" value="FHA_DOMAIN"/>
    <property type="match status" value="2"/>
</dbReference>
<dbReference type="OrthoDB" id="9781621at2"/>
<dbReference type="InterPro" id="IPR000253">
    <property type="entry name" value="FHA_dom"/>
</dbReference>
<evidence type="ECO:0000256" key="2">
    <source>
        <dbReference type="ARBA" id="ARBA00012637"/>
    </source>
</evidence>
<feature type="compositionally biased region" description="Basic and acidic residues" evidence="10">
    <location>
        <begin position="832"/>
        <end position="844"/>
    </location>
</feature>
<evidence type="ECO:0000256" key="8">
    <source>
        <dbReference type="ARBA" id="ARBA00023027"/>
    </source>
</evidence>
<dbReference type="Pfam" id="PF07992">
    <property type="entry name" value="Pyr_redox_2"/>
    <property type="match status" value="1"/>
</dbReference>
<dbReference type="InterPro" id="IPR054585">
    <property type="entry name" value="NDH2-like_C"/>
</dbReference>
<dbReference type="InterPro" id="IPR014710">
    <property type="entry name" value="RmlC-like_jellyroll"/>
</dbReference>
<keyword evidence="5" id="KW-0274">FAD</keyword>
<accession>A0A4R1BQ61</accession>
<evidence type="ECO:0000256" key="3">
    <source>
        <dbReference type="ARBA" id="ARBA00022553"/>
    </source>
</evidence>
<dbReference type="EMBL" id="SKBU01000006">
    <property type="protein sequence ID" value="TCJ19829.1"/>
    <property type="molecule type" value="Genomic_DNA"/>
</dbReference>
<feature type="domain" description="FHA" evidence="11">
    <location>
        <begin position="740"/>
        <end position="789"/>
    </location>
</feature>
<evidence type="ECO:0000313" key="14">
    <source>
        <dbReference type="Proteomes" id="UP000295244"/>
    </source>
</evidence>